<comment type="caution">
    <text evidence="1">The sequence shown here is derived from an EMBL/GenBank/DDBJ whole genome shotgun (WGS) entry which is preliminary data.</text>
</comment>
<keyword evidence="2" id="KW-1185">Reference proteome</keyword>
<evidence type="ECO:0000313" key="2">
    <source>
        <dbReference type="Proteomes" id="UP000004431"/>
    </source>
</evidence>
<organism evidence="1 2">
    <name type="scientific">Fannyhessea vaginae PB189-T1-4</name>
    <dbReference type="NCBI Taxonomy" id="866774"/>
    <lineage>
        <taxon>Bacteria</taxon>
        <taxon>Bacillati</taxon>
        <taxon>Actinomycetota</taxon>
        <taxon>Coriobacteriia</taxon>
        <taxon>Coriobacteriales</taxon>
        <taxon>Atopobiaceae</taxon>
        <taxon>Fannyhessea</taxon>
    </lineage>
</organism>
<dbReference type="EMBL" id="AEDQ01000029">
    <property type="protein sequence ID" value="EFL43769.1"/>
    <property type="molecule type" value="Genomic_DNA"/>
</dbReference>
<evidence type="ECO:0000313" key="1">
    <source>
        <dbReference type="EMBL" id="EFL43769.1"/>
    </source>
</evidence>
<name>A0ABN0AZ09_9ACTN</name>
<protein>
    <submittedName>
        <fullName evidence="1">Uncharacterized protein</fullName>
    </submittedName>
</protein>
<gene>
    <name evidence="1" type="ORF">HMPREF9248_0484</name>
</gene>
<reference evidence="1 2" key="1">
    <citation type="submission" date="2010-08" db="EMBL/GenBank/DDBJ databases">
        <authorList>
            <person name="Durkin A.S."/>
            <person name="Madupu R."/>
            <person name="Torralba M."/>
            <person name="Gillis M."/>
            <person name="Methe B."/>
            <person name="Sutton G."/>
            <person name="Nelson K.E."/>
        </authorList>
    </citation>
    <scope>NUCLEOTIDE SEQUENCE [LARGE SCALE GENOMIC DNA]</scope>
    <source>
        <strain evidence="1 2">PB189-T1-4</strain>
    </source>
</reference>
<sequence>MYIRKRGTFRAGMHNTNCTKAALKLHQNKVPMQRAKHIRSMHTTCSKWYT</sequence>
<accession>A0ABN0AZ09</accession>
<proteinExistence type="predicted"/>
<dbReference type="Proteomes" id="UP000004431">
    <property type="component" value="Unassembled WGS sequence"/>
</dbReference>